<organism evidence="3 4">
    <name type="scientific">Dipteronia dyeriana</name>
    <dbReference type="NCBI Taxonomy" id="168575"/>
    <lineage>
        <taxon>Eukaryota</taxon>
        <taxon>Viridiplantae</taxon>
        <taxon>Streptophyta</taxon>
        <taxon>Embryophyta</taxon>
        <taxon>Tracheophyta</taxon>
        <taxon>Spermatophyta</taxon>
        <taxon>Magnoliopsida</taxon>
        <taxon>eudicotyledons</taxon>
        <taxon>Gunneridae</taxon>
        <taxon>Pentapetalae</taxon>
        <taxon>rosids</taxon>
        <taxon>malvids</taxon>
        <taxon>Sapindales</taxon>
        <taxon>Sapindaceae</taxon>
        <taxon>Hippocastanoideae</taxon>
        <taxon>Acereae</taxon>
        <taxon>Dipteronia</taxon>
    </lineage>
</organism>
<accession>A0AAD9UBG6</accession>
<evidence type="ECO:0000313" key="4">
    <source>
        <dbReference type="Proteomes" id="UP001280121"/>
    </source>
</evidence>
<dbReference type="PANTHER" id="PTHR31625">
    <property type="match status" value="1"/>
</dbReference>
<dbReference type="GO" id="GO:0016747">
    <property type="term" value="F:acyltransferase activity, transferring groups other than amino-acyl groups"/>
    <property type="evidence" value="ECO:0007669"/>
    <property type="project" value="UniProtKB-ARBA"/>
</dbReference>
<reference evidence="3" key="1">
    <citation type="journal article" date="2023" name="Plant J.">
        <title>Genome sequences and population genomics provide insights into the demographic history, inbreeding, and mutation load of two 'living fossil' tree species of Dipteronia.</title>
        <authorList>
            <person name="Feng Y."/>
            <person name="Comes H.P."/>
            <person name="Chen J."/>
            <person name="Zhu S."/>
            <person name="Lu R."/>
            <person name="Zhang X."/>
            <person name="Li P."/>
            <person name="Qiu J."/>
            <person name="Olsen K.M."/>
            <person name="Qiu Y."/>
        </authorList>
    </citation>
    <scope>NUCLEOTIDE SEQUENCE</scope>
    <source>
        <strain evidence="3">KIB01</strain>
    </source>
</reference>
<sequence>MAIQFTVFPNSGIRIGMISQGEDLNLTSPSLPYCERDVIKYPQGLSSILLNASHKETDNLGLVHRNVPVPPPENNVLITIALKRSKIEQLKHWITIQSKKDNELASTGPVDLSTFVLTCAFMR</sequence>
<dbReference type="Proteomes" id="UP001280121">
    <property type="component" value="Unassembled WGS sequence"/>
</dbReference>
<protein>
    <submittedName>
        <fullName evidence="3">Uncharacterized protein</fullName>
    </submittedName>
</protein>
<dbReference type="EMBL" id="JANJYI010000005">
    <property type="protein sequence ID" value="KAK2650965.1"/>
    <property type="molecule type" value="Genomic_DNA"/>
</dbReference>
<evidence type="ECO:0000313" key="3">
    <source>
        <dbReference type="EMBL" id="KAK2650965.1"/>
    </source>
</evidence>
<keyword evidence="1" id="KW-0808">Transferase</keyword>
<evidence type="ECO:0000256" key="1">
    <source>
        <dbReference type="ARBA" id="ARBA00022679"/>
    </source>
</evidence>
<keyword evidence="4" id="KW-1185">Reference proteome</keyword>
<dbReference type="AlphaFoldDB" id="A0AAD9UBG6"/>
<proteinExistence type="predicted"/>
<comment type="caution">
    <text evidence="3">The sequence shown here is derived from an EMBL/GenBank/DDBJ whole genome shotgun (WGS) entry which is preliminary data.</text>
</comment>
<evidence type="ECO:0000256" key="2">
    <source>
        <dbReference type="ARBA" id="ARBA00023315"/>
    </source>
</evidence>
<dbReference type="InterPro" id="IPR051504">
    <property type="entry name" value="Plant_metabolite_acyltrans"/>
</dbReference>
<keyword evidence="2" id="KW-0012">Acyltransferase</keyword>
<name>A0AAD9UBG6_9ROSI</name>
<gene>
    <name evidence="3" type="ORF">Ddye_018454</name>
</gene>